<protein>
    <recommendedName>
        <fullName evidence="8">Protein-tyrosine-phosphatase</fullName>
    </recommendedName>
</protein>
<feature type="domain" description="Fibronectin type-III" evidence="5">
    <location>
        <begin position="1010"/>
        <end position="1106"/>
    </location>
</feature>
<feature type="compositionally biased region" description="Polar residues" evidence="2">
    <location>
        <begin position="1906"/>
        <end position="1915"/>
    </location>
</feature>
<feature type="compositionally biased region" description="Polar residues" evidence="2">
    <location>
        <begin position="1491"/>
        <end position="1506"/>
    </location>
</feature>
<dbReference type="InParanoid" id="B3RQ47"/>
<evidence type="ECO:0000259" key="5">
    <source>
        <dbReference type="PROSITE" id="PS50853"/>
    </source>
</evidence>
<dbReference type="GO" id="GO:0009897">
    <property type="term" value="C:external side of plasma membrane"/>
    <property type="evidence" value="ECO:0000318"/>
    <property type="project" value="GO_Central"/>
</dbReference>
<dbReference type="PANTHER" id="PTHR13817:SF166">
    <property type="entry name" value="NEURONAL IGCAM-RELATED"/>
    <property type="match status" value="1"/>
</dbReference>
<dbReference type="InterPro" id="IPR007110">
    <property type="entry name" value="Ig-like_dom"/>
</dbReference>
<feature type="region of interest" description="Disordered" evidence="2">
    <location>
        <begin position="1582"/>
        <end position="1928"/>
    </location>
</feature>
<feature type="domain" description="Fibronectin type-III" evidence="5">
    <location>
        <begin position="513"/>
        <end position="607"/>
    </location>
</feature>
<dbReference type="OMA" id="HTHINPN"/>
<feature type="domain" description="Fibronectin type-III" evidence="5">
    <location>
        <begin position="210"/>
        <end position="307"/>
    </location>
</feature>
<evidence type="ECO:0000313" key="7">
    <source>
        <dbReference type="Proteomes" id="UP000009022"/>
    </source>
</evidence>
<dbReference type="PROSITE" id="PS50853">
    <property type="entry name" value="FN3"/>
    <property type="match status" value="12"/>
</dbReference>
<dbReference type="GO" id="GO:0019955">
    <property type="term" value="F:cytokine binding"/>
    <property type="evidence" value="ECO:0000318"/>
    <property type="project" value="GO_Central"/>
</dbReference>
<dbReference type="STRING" id="10228.B3RQ47"/>
<feature type="domain" description="Fibronectin type-III" evidence="5">
    <location>
        <begin position="812"/>
        <end position="907"/>
    </location>
</feature>
<dbReference type="PROSITE" id="PS50835">
    <property type="entry name" value="IG_LIKE"/>
    <property type="match status" value="1"/>
</dbReference>
<keyword evidence="7" id="KW-1185">Reference proteome</keyword>
<dbReference type="SUPFAM" id="SSF49265">
    <property type="entry name" value="Fibronectin type III"/>
    <property type="match status" value="7"/>
</dbReference>
<dbReference type="InterPro" id="IPR036179">
    <property type="entry name" value="Ig-like_dom_sf"/>
</dbReference>
<dbReference type="Proteomes" id="UP000009022">
    <property type="component" value="Unassembled WGS sequence"/>
</dbReference>
<dbReference type="FunFam" id="2.60.40.10:FF:003105">
    <property type="entry name" value="Protein sidekick-2"/>
    <property type="match status" value="1"/>
</dbReference>
<dbReference type="eggNOG" id="KOG3510">
    <property type="taxonomic scope" value="Eukaryota"/>
</dbReference>
<feature type="domain" description="Ig-like" evidence="4">
    <location>
        <begin position="33"/>
        <end position="101"/>
    </location>
</feature>
<dbReference type="InterPro" id="IPR013783">
    <property type="entry name" value="Ig-like_fold"/>
</dbReference>
<feature type="compositionally biased region" description="Polar residues" evidence="2">
    <location>
        <begin position="1808"/>
        <end position="1824"/>
    </location>
</feature>
<dbReference type="PANTHER" id="PTHR13817">
    <property type="entry name" value="TITIN"/>
    <property type="match status" value="1"/>
</dbReference>
<dbReference type="FunCoup" id="B3RQ47">
    <property type="interactions" value="927"/>
</dbReference>
<feature type="compositionally biased region" description="Polar residues" evidence="2">
    <location>
        <begin position="1619"/>
        <end position="1630"/>
    </location>
</feature>
<evidence type="ECO:0000259" key="4">
    <source>
        <dbReference type="PROSITE" id="PS50835"/>
    </source>
</evidence>
<dbReference type="EMBL" id="DS985242">
    <property type="protein sequence ID" value="EDV27756.1"/>
    <property type="molecule type" value="Genomic_DNA"/>
</dbReference>
<feature type="domain" description="Fibronectin type-III" evidence="5">
    <location>
        <begin position="612"/>
        <end position="707"/>
    </location>
</feature>
<dbReference type="HOGENOM" id="CLU_233703_0_0_1"/>
<feature type="compositionally biased region" description="Polar residues" evidence="2">
    <location>
        <begin position="1601"/>
        <end position="1610"/>
    </location>
</feature>
<evidence type="ECO:0000256" key="2">
    <source>
        <dbReference type="SAM" id="MobiDB-lite"/>
    </source>
</evidence>
<sequence length="2013" mass="223224">MSIMRTYNTSAQTVQATGFGVKRVRVYSRNILLDCQITATAGVQYSKSWDRNGNIQISNSSRFSILQNGLLIRTVQVGDNGTYTCTVRYADNNNNPKSTLAKGDLIVEAPPSPPTKPIVTAISSKSIILLWNPPLSSGNSPITTYIVEYRTASTSWATVLQTLSNNNVNISNLRPKTFYYFRIKAANIVGTGSESPFTTVETLQAEPSAPPQNINIVALQVSNTLRISWQPPPVDQQYGTIAGYNIAYKPSGVQSIDFEMINIGGSTTTADLNNLSPYTTYSIKIRANNSIGFGPYSQIYEKRTREIDPQASPQQIRGNSVTSSVITLTWQPPDPFQTYGSIIRYQIRAQLTSNTNIVRYFDQASDSASIIQRGNATNLNKFTTYTMTVRAYNSAGPSPWSSSIRTTTLEDIPGTPSGVTILEITDRTIRLSWNTPIDQNGIIISYRLRQCLFNTSTCSTWQIYSNTTFSGALSSLQANTNYGIQLAASTSVGFGKMFQQSVTTALPINLPEAPGRPSPTVQSATSVSLSWSPPISTGSGLLSHYKLTYNKRAESTWTQINVRANETQYTVTNLAPYTYYRFRVYAVNTLGSETPSPITSYILTFEAIPSAAPQNVVAIPIRDTSLLIKWQAPPSSHWNGILLGYTIVYQQRGSTLEQSVNVDGAEKDSFQFSQLLTNTDYEIRIQARNSRGGGVFSRQIIARTRERAPSQAPSPITTKSINATAIEVKWGLIPDGAARGIIMGYKIRYWREIVAGISIRNVNNATATSTIISGLVSERSYYVQVLGYTSRGDGPASSPPNYVYVSPLIPSAPQGITFSSISSNSLRINWVMPYRPNKPILQFRIGFALNSATQLQNIYIAGNSTFNFRHNNLLSRRDYKYQVCAENAAGWGCSLFYIVRTESTIGSIPALAQSIRYPAETIGAQSFVMLWNNPAGTYPIRYYRVRYSSDGSTWFVLDELIPPSPTSFILRGFQPNTRYFLQVISTNDYNNGFWSSSIQAQTLPTWPSQVPSNVLAQVDNSTTILVTWTGISTTGFNGVPLGYRLRYRIVDNANVYTVLQSANTTAFRYYIQGLLQYSTYGVSVAAYNSNGTGPYSNEVTVQTQASAPSAAPTELNIVSKTATSVTLSWTAPPSNTHNGVLRGYLIDFWLVQNNSTKKQVNTNSIITQYTINNLRSFAEYAVLVKAFNGFEGPASVTVRVTTSQSVPGAPFDIAADNVERTTVAVTWLPPDRPNGEITSYEVQFGLNTARELNTQVVPDPNQRRLNIAMSWNSTSIISIRARNSIGFGVKLTKYFVNVYQYVRLQYSGTSVGSVTLTWTPAIPRLMPNQTNYIEYQDIANNSNWISAANEIPVASTSFQLTGLKLNTKYRCRLIVKSADKAYIKSVIGIAQGETITGSGSQQFYQQWWFIVIIAVICLIVLILLIATLYWRGKSEPNKNTVIFRHPEARNSQISEVRTGPVGDMDLNGSMNGIPLTARSSYQGSGYDIRSTIPSEMPSSRPPSTGLPSHINDGFSDEEDERSMSHHPLTDDDHYQRPPIDVRQNGLIQRTTMNRFNELVIDETSEENDDGDETDYQQNRSFFVTRRQVDRPNNAVNNYNNRSQGQHSNQLPPHLRSNGFLVSNQTTAPSYSNSNNGTNGSNGNRVTVNNNRIDPPPFTITKLSAPRATVTTDDDSEFDDPQRLRSRFNQPPSSLSELPSRRPNRLLTSHSPSSQSRDAIASDSLPQSPRGHLISRSPPRSPPRSPTRGVPRSPVRSPTRSPPRRGRNTNVVPNGRENPLYRQESPPPRGRGMPMRGRTNGVHQPPIMQRSNGQPHFNDSPSLSESDGDQLDDERVTGAIPQRNQPLPIPPQRTESLRGKKSTLANVSRGRGRNSRGSNLRDRLKRLPQKRSSFPYRIEHLRHDNESVQSTDSSIPSMLEEPRNVRSPRQFTQRDIVQNYRDNVVRASMRLKGLKHQNGNIRSNLNKNPPRTNGNLRTNGNVRGGGRATGIPSVYYHSEQGRVKPGLPDPSYFI</sequence>
<organism evidence="6 7">
    <name type="scientific">Trichoplax adhaerens</name>
    <name type="common">Trichoplax reptans</name>
    <dbReference type="NCBI Taxonomy" id="10228"/>
    <lineage>
        <taxon>Eukaryota</taxon>
        <taxon>Metazoa</taxon>
        <taxon>Placozoa</taxon>
        <taxon>Uniplacotomia</taxon>
        <taxon>Trichoplacea</taxon>
        <taxon>Trichoplacidae</taxon>
        <taxon>Trichoplax</taxon>
    </lineage>
</organism>
<proteinExistence type="predicted"/>
<feature type="domain" description="Fibronectin type-III" evidence="5">
    <location>
        <begin position="415"/>
        <end position="508"/>
    </location>
</feature>
<evidence type="ECO:0008006" key="8">
    <source>
        <dbReference type="Google" id="ProtNLM"/>
    </source>
</evidence>
<dbReference type="GeneID" id="6750805"/>
<dbReference type="GO" id="GO:0019221">
    <property type="term" value="P:cytokine-mediated signaling pathway"/>
    <property type="evidence" value="ECO:0000318"/>
    <property type="project" value="GO_Central"/>
</dbReference>
<dbReference type="GO" id="GO:0004896">
    <property type="term" value="F:cytokine receptor activity"/>
    <property type="evidence" value="ECO:0000318"/>
    <property type="project" value="GO_Central"/>
</dbReference>
<name>B3RQ47_TRIAD</name>
<dbReference type="OrthoDB" id="8923679at2759"/>
<reference evidence="6 7" key="1">
    <citation type="journal article" date="2008" name="Nature">
        <title>The Trichoplax genome and the nature of placozoans.</title>
        <authorList>
            <person name="Srivastava M."/>
            <person name="Begovic E."/>
            <person name="Chapman J."/>
            <person name="Putnam N.H."/>
            <person name="Hellsten U."/>
            <person name="Kawashima T."/>
            <person name="Kuo A."/>
            <person name="Mitros T."/>
            <person name="Salamov A."/>
            <person name="Carpenter M.L."/>
            <person name="Signorovitch A.Y."/>
            <person name="Moreno M.A."/>
            <person name="Kamm K."/>
            <person name="Grimwood J."/>
            <person name="Schmutz J."/>
            <person name="Shapiro H."/>
            <person name="Grigoriev I.V."/>
            <person name="Buss L.W."/>
            <person name="Schierwater B."/>
            <person name="Dellaporta S.L."/>
            <person name="Rokhsar D.S."/>
        </authorList>
    </citation>
    <scope>NUCLEOTIDE SEQUENCE [LARGE SCALE GENOMIC DNA]</scope>
    <source>
        <strain evidence="6 7">Grell-BS-1999</strain>
    </source>
</reference>
<feature type="domain" description="Fibronectin type-III" evidence="5">
    <location>
        <begin position="1111"/>
        <end position="1205"/>
    </location>
</feature>
<feature type="domain" description="Fibronectin type-III" evidence="5">
    <location>
        <begin position="1209"/>
        <end position="1301"/>
    </location>
</feature>
<evidence type="ECO:0000256" key="3">
    <source>
        <dbReference type="SAM" id="Phobius"/>
    </source>
</evidence>
<feature type="compositionally biased region" description="Basic and acidic residues" evidence="2">
    <location>
        <begin position="1521"/>
        <end position="1535"/>
    </location>
</feature>
<dbReference type="Gene3D" id="2.60.40.10">
    <property type="entry name" value="Immunoglobulins"/>
    <property type="match status" value="14"/>
</dbReference>
<dbReference type="CTD" id="6750805"/>
<feature type="region of interest" description="Disordered" evidence="2">
    <location>
        <begin position="1482"/>
        <end position="1548"/>
    </location>
</feature>
<dbReference type="GO" id="GO:0043235">
    <property type="term" value="C:receptor complex"/>
    <property type="evidence" value="ECO:0000318"/>
    <property type="project" value="GO_Central"/>
</dbReference>
<evidence type="ECO:0000313" key="6">
    <source>
        <dbReference type="EMBL" id="EDV27756.1"/>
    </source>
</evidence>
<feature type="compositionally biased region" description="Low complexity" evidence="2">
    <location>
        <begin position="1745"/>
        <end position="1758"/>
    </location>
</feature>
<dbReference type="SUPFAM" id="SSF48726">
    <property type="entry name" value="Immunoglobulin"/>
    <property type="match status" value="1"/>
</dbReference>
<dbReference type="PhylomeDB" id="B3RQ47"/>
<feature type="region of interest" description="Disordered" evidence="2">
    <location>
        <begin position="1958"/>
        <end position="1990"/>
    </location>
</feature>
<dbReference type="RefSeq" id="XP_002109590.1">
    <property type="nucleotide sequence ID" value="XM_002109554.1"/>
</dbReference>
<dbReference type="Pfam" id="PF00041">
    <property type="entry name" value="fn3"/>
    <property type="match status" value="12"/>
</dbReference>
<accession>B3RQ47</accession>
<feature type="compositionally biased region" description="Low complexity" evidence="2">
    <location>
        <begin position="1631"/>
        <end position="1651"/>
    </location>
</feature>
<feature type="domain" description="Fibronectin type-III" evidence="5">
    <location>
        <begin position="911"/>
        <end position="1005"/>
    </location>
</feature>
<dbReference type="KEGG" id="tad:TRIADDRAFT_53774"/>
<dbReference type="PRINTS" id="PR00014">
    <property type="entry name" value="FNTYPEIII"/>
</dbReference>
<feature type="compositionally biased region" description="Polar residues" evidence="2">
    <location>
        <begin position="1958"/>
        <end position="1980"/>
    </location>
</feature>
<evidence type="ECO:0000256" key="1">
    <source>
        <dbReference type="ARBA" id="ARBA00022737"/>
    </source>
</evidence>
<dbReference type="InterPro" id="IPR003961">
    <property type="entry name" value="FN3_dom"/>
</dbReference>
<dbReference type="FunFam" id="2.60.40.10:FF:000028">
    <property type="entry name" value="Neuronal cell adhesion molecule"/>
    <property type="match status" value="5"/>
</dbReference>
<keyword evidence="3" id="KW-0472">Membrane</keyword>
<keyword evidence="1" id="KW-0677">Repeat</keyword>
<feature type="domain" description="Fibronectin type-III" evidence="5">
    <location>
        <begin position="712"/>
        <end position="808"/>
    </location>
</feature>
<feature type="transmembrane region" description="Helical" evidence="3">
    <location>
        <begin position="1407"/>
        <end position="1430"/>
    </location>
</feature>
<gene>
    <name evidence="6" type="ORF">TRIADDRAFT_53774</name>
</gene>
<dbReference type="SMART" id="SM00060">
    <property type="entry name" value="FN3"/>
    <property type="match status" value="13"/>
</dbReference>
<feature type="domain" description="Fibronectin type-III" evidence="5">
    <location>
        <begin position="312"/>
        <end position="411"/>
    </location>
</feature>
<feature type="domain" description="Fibronectin type-III" evidence="5">
    <location>
        <begin position="113"/>
        <end position="205"/>
    </location>
</feature>
<dbReference type="InterPro" id="IPR050964">
    <property type="entry name" value="Striated_Muscle_Regulatory"/>
</dbReference>
<keyword evidence="3" id="KW-0812">Transmembrane</keyword>
<keyword evidence="3" id="KW-1133">Transmembrane helix</keyword>
<feature type="compositionally biased region" description="Polar residues" evidence="2">
    <location>
        <begin position="1707"/>
        <end position="1716"/>
    </location>
</feature>
<dbReference type="InterPro" id="IPR036116">
    <property type="entry name" value="FN3_sf"/>
</dbReference>
<feature type="compositionally biased region" description="Basic and acidic residues" evidence="2">
    <location>
        <begin position="1896"/>
        <end position="1905"/>
    </location>
</feature>
<dbReference type="CDD" id="cd00063">
    <property type="entry name" value="FN3"/>
    <property type="match status" value="13"/>
</dbReference>